<evidence type="ECO:0000259" key="2">
    <source>
        <dbReference type="Pfam" id="PF13478"/>
    </source>
</evidence>
<reference evidence="3 4" key="1">
    <citation type="submission" date="2016-06" db="EMBL/GenBank/DDBJ databases">
        <authorList>
            <person name="Kjaerup R.B."/>
            <person name="Dalgaard T.S."/>
            <person name="Juul-Madsen H.R."/>
        </authorList>
    </citation>
    <scope>NUCLEOTIDE SEQUENCE [LARGE SCALE GENOMIC DNA]</scope>
    <source>
        <strain evidence="3 4">GCSL-Mp3</strain>
    </source>
</reference>
<dbReference type="Pfam" id="PF13478">
    <property type="entry name" value="XdhC_C"/>
    <property type="match status" value="1"/>
</dbReference>
<feature type="domain" description="XdhC Rossmann" evidence="2">
    <location>
        <begin position="106"/>
        <end position="247"/>
    </location>
</feature>
<dbReference type="EMBL" id="LZEX01000023">
    <property type="protein sequence ID" value="OBU05882.1"/>
    <property type="molecule type" value="Genomic_DNA"/>
</dbReference>
<dbReference type="InterPro" id="IPR027051">
    <property type="entry name" value="XdhC_Rossmann_dom"/>
</dbReference>
<dbReference type="Gene3D" id="3.40.630.10">
    <property type="entry name" value="Zn peptidases"/>
    <property type="match status" value="1"/>
</dbReference>
<dbReference type="InterPro" id="IPR003777">
    <property type="entry name" value="XdhC_CoxI"/>
</dbReference>
<dbReference type="PANTHER" id="PTHR30388">
    <property type="entry name" value="ALDEHYDE OXIDOREDUCTASE MOLYBDENUM COFACTOR ASSEMBLY PROTEIN"/>
    <property type="match status" value="1"/>
</dbReference>
<evidence type="ECO:0000313" key="3">
    <source>
        <dbReference type="EMBL" id="OBU05882.1"/>
    </source>
</evidence>
<sequence>MKIFTEAAKLVEKNCPFAMAEIIECSGSTPRHSAQMLVLGDGKTIGTIGGGMVERKVIEEAVEALHEGRSRMFHGRMARNGQHAVGSDCGGAMSVYIAVHGVRPRLILLGGGHVNRAIAQMAAFLNIDIHVADVYAGSLEPDLFPPSTRLWHVPSFTDAVAQLDPQPDDYVIIATNSQDLESLNCLINKPLKYLGLLGSRRKVQTFTKQLSESGVSENQLAKLYAPIGYDIGAETPHEIAVSILAELLQIMHGAPGGAMKQSQVESRRPKRVVIRGAGDLATGVALRLYHSGFDVIMLDISKPTVIRCTVSFAQALYDGESCVEGVCARYAHDIDEVTRYLKEGTIPVLADENGELLPALQPDVVIDAIIAKRNIAGTHRKMAPCTIALGPGFEAGVDCDAVIETQRGHHLGRVITHGCAAPNSGIPGNINGKTTERVLRAPHSGMMTRHINIGDLVHEGDVIAHIGETEILSPMDGMVRGLLNEGLCVPEGFKIADVDPRGALADFNSVSDKARAIAGGVLEAIMTRLNQMDNAKSC</sequence>
<evidence type="ECO:0000313" key="4">
    <source>
        <dbReference type="Proteomes" id="UP000092247"/>
    </source>
</evidence>
<dbReference type="Proteomes" id="UP000092247">
    <property type="component" value="Unassembled WGS sequence"/>
</dbReference>
<dbReference type="NCBIfam" id="TIGR03309">
    <property type="entry name" value="matur_yqeB"/>
    <property type="match status" value="1"/>
</dbReference>
<accession>A0A1B8H9Z3</accession>
<proteinExistence type="predicted"/>
<dbReference type="PANTHER" id="PTHR30388:SF6">
    <property type="entry name" value="XANTHINE DEHYDROGENASE SUBUNIT A-RELATED"/>
    <property type="match status" value="1"/>
</dbReference>
<dbReference type="Gene3D" id="3.40.50.720">
    <property type="entry name" value="NAD(P)-binding Rossmann-like Domain"/>
    <property type="match status" value="1"/>
</dbReference>
<dbReference type="InterPro" id="IPR052698">
    <property type="entry name" value="MoCofactor_Util/Proc"/>
</dbReference>
<evidence type="ECO:0000259" key="1">
    <source>
        <dbReference type="Pfam" id="PF02625"/>
    </source>
</evidence>
<dbReference type="RefSeq" id="WP_067424132.1">
    <property type="nucleotide sequence ID" value="NZ_LZEX01000023.1"/>
</dbReference>
<gene>
    <name evidence="3" type="ORF">AYY17_05955</name>
</gene>
<name>A0A1B8H9Z3_9GAMM</name>
<evidence type="ECO:0008006" key="5">
    <source>
        <dbReference type="Google" id="ProtNLM"/>
    </source>
</evidence>
<protein>
    <recommendedName>
        <fullName evidence="5">EF2563 family selenium-dependent molybdenum hydroxylase system protein</fullName>
    </recommendedName>
</protein>
<feature type="domain" description="XdhC- CoxI" evidence="1">
    <location>
        <begin position="11"/>
        <end position="74"/>
    </location>
</feature>
<dbReference type="AlphaFoldDB" id="A0A1B8H9Z3"/>
<dbReference type="STRING" id="368603.AYY16_12420"/>
<organism evidence="3 4">
    <name type="scientific">Morganella psychrotolerans</name>
    <dbReference type="NCBI Taxonomy" id="368603"/>
    <lineage>
        <taxon>Bacteria</taxon>
        <taxon>Pseudomonadati</taxon>
        <taxon>Pseudomonadota</taxon>
        <taxon>Gammaproteobacteria</taxon>
        <taxon>Enterobacterales</taxon>
        <taxon>Morganellaceae</taxon>
        <taxon>Morganella</taxon>
    </lineage>
</organism>
<dbReference type="InterPro" id="IPR017695">
    <property type="entry name" value="Se-dep_Mo_hydrolase_YqeB"/>
</dbReference>
<dbReference type="Pfam" id="PF02625">
    <property type="entry name" value="XdhC_CoxI"/>
    <property type="match status" value="1"/>
</dbReference>
<comment type="caution">
    <text evidence="3">The sequence shown here is derived from an EMBL/GenBank/DDBJ whole genome shotgun (WGS) entry which is preliminary data.</text>
</comment>